<organism evidence="4 5">
    <name type="scientific">Microlunatus soli</name>
    <dbReference type="NCBI Taxonomy" id="630515"/>
    <lineage>
        <taxon>Bacteria</taxon>
        <taxon>Bacillati</taxon>
        <taxon>Actinomycetota</taxon>
        <taxon>Actinomycetes</taxon>
        <taxon>Propionibacteriales</taxon>
        <taxon>Propionibacteriaceae</taxon>
        <taxon>Microlunatus</taxon>
    </lineage>
</organism>
<dbReference type="PANTHER" id="PTHR11487:SF0">
    <property type="entry name" value="S-ACYL FATTY ACID SYNTHASE THIOESTERASE, MEDIUM CHAIN"/>
    <property type="match status" value="1"/>
</dbReference>
<accession>A0A1H1VW01</accession>
<dbReference type="Proteomes" id="UP000199103">
    <property type="component" value="Chromosome I"/>
</dbReference>
<dbReference type="STRING" id="630515.SAMN04489812_3350"/>
<dbReference type="Pfam" id="PF00975">
    <property type="entry name" value="Thioesterase"/>
    <property type="match status" value="1"/>
</dbReference>
<evidence type="ECO:0000256" key="1">
    <source>
        <dbReference type="ARBA" id="ARBA00007169"/>
    </source>
</evidence>
<dbReference type="GO" id="GO:0008610">
    <property type="term" value="P:lipid biosynthetic process"/>
    <property type="evidence" value="ECO:0007669"/>
    <property type="project" value="TreeGrafter"/>
</dbReference>
<name>A0A1H1VW01_9ACTN</name>
<reference evidence="4 5" key="1">
    <citation type="submission" date="2016-10" db="EMBL/GenBank/DDBJ databases">
        <authorList>
            <person name="de Groot N.N."/>
        </authorList>
    </citation>
    <scope>NUCLEOTIDE SEQUENCE [LARGE SCALE GENOMIC DNA]</scope>
    <source>
        <strain evidence="4 5">DSM 21800</strain>
    </source>
</reference>
<dbReference type="InterPro" id="IPR012223">
    <property type="entry name" value="TEII"/>
</dbReference>
<comment type="similarity">
    <text evidence="1">Belongs to the thioesterase family.</text>
</comment>
<dbReference type="GO" id="GO:0016787">
    <property type="term" value="F:hydrolase activity"/>
    <property type="evidence" value="ECO:0007669"/>
    <property type="project" value="UniProtKB-KW"/>
</dbReference>
<sequence length="251" mass="27165">MTALRQTTPVSLLCCAHSGGSASFYRPLAAIDVAGPVPLLVNPLQYPGREDRIDDPLPRQLTDLADEVATTALRHREPVVLFGHSMGAAVAFEAAIALTAAGVAPRALVVSGRTPPMYPIRSRMHAEPGVRMWQRLSALGGLHPEILHNDDLRELLDPIVREDLRVSETYCYRGRLPVLDCPVLAASGRDDPVASGTAMQDWNHVTSGPVRRRVFDGDHFYVKPAGEQLLAWISDELSTLGAEPSTAADHA</sequence>
<protein>
    <submittedName>
        <fullName evidence="4">Thioesterase domain-containing protein</fullName>
    </submittedName>
</protein>
<dbReference type="EMBL" id="LT629772">
    <property type="protein sequence ID" value="SDS88219.1"/>
    <property type="molecule type" value="Genomic_DNA"/>
</dbReference>
<gene>
    <name evidence="4" type="ORF">SAMN04489812_3350</name>
</gene>
<evidence type="ECO:0000313" key="5">
    <source>
        <dbReference type="Proteomes" id="UP000199103"/>
    </source>
</evidence>
<dbReference type="AlphaFoldDB" id="A0A1H1VW01"/>
<evidence type="ECO:0000313" key="4">
    <source>
        <dbReference type="EMBL" id="SDS88219.1"/>
    </source>
</evidence>
<evidence type="ECO:0000256" key="2">
    <source>
        <dbReference type="ARBA" id="ARBA00022801"/>
    </source>
</evidence>
<dbReference type="Gene3D" id="3.40.50.1820">
    <property type="entry name" value="alpha/beta hydrolase"/>
    <property type="match status" value="1"/>
</dbReference>
<keyword evidence="2" id="KW-0378">Hydrolase</keyword>
<dbReference type="RefSeq" id="WP_091526610.1">
    <property type="nucleotide sequence ID" value="NZ_LT629772.1"/>
</dbReference>
<dbReference type="InterPro" id="IPR001031">
    <property type="entry name" value="Thioesterase"/>
</dbReference>
<evidence type="ECO:0000259" key="3">
    <source>
        <dbReference type="SMART" id="SM00824"/>
    </source>
</evidence>
<dbReference type="InterPro" id="IPR029058">
    <property type="entry name" value="AB_hydrolase_fold"/>
</dbReference>
<proteinExistence type="inferred from homology"/>
<dbReference type="SUPFAM" id="SSF53474">
    <property type="entry name" value="alpha/beta-Hydrolases"/>
    <property type="match status" value="1"/>
</dbReference>
<keyword evidence="5" id="KW-1185">Reference proteome</keyword>
<dbReference type="OrthoDB" id="4169718at2"/>
<dbReference type="PANTHER" id="PTHR11487">
    <property type="entry name" value="THIOESTERASE"/>
    <property type="match status" value="1"/>
</dbReference>
<dbReference type="InterPro" id="IPR020802">
    <property type="entry name" value="TesA-like"/>
</dbReference>
<feature type="domain" description="Thioesterase TesA-like" evidence="3">
    <location>
        <begin position="31"/>
        <end position="233"/>
    </location>
</feature>
<dbReference type="SMART" id="SM00824">
    <property type="entry name" value="PKS_TE"/>
    <property type="match status" value="1"/>
</dbReference>